<dbReference type="GO" id="GO:0032259">
    <property type="term" value="P:methylation"/>
    <property type="evidence" value="ECO:0007669"/>
    <property type="project" value="UniProtKB-KW"/>
</dbReference>
<gene>
    <name evidence="6" type="ORF">THITE_2120355</name>
</gene>
<organism evidence="6 7">
    <name type="scientific">Thermothielavioides terrestris (strain ATCC 38088 / NRRL 8126)</name>
    <name type="common">Thielavia terrestris</name>
    <dbReference type="NCBI Taxonomy" id="578455"/>
    <lineage>
        <taxon>Eukaryota</taxon>
        <taxon>Fungi</taxon>
        <taxon>Dikarya</taxon>
        <taxon>Ascomycota</taxon>
        <taxon>Pezizomycotina</taxon>
        <taxon>Sordariomycetes</taxon>
        <taxon>Sordariomycetidae</taxon>
        <taxon>Sordariales</taxon>
        <taxon>Chaetomiaceae</taxon>
        <taxon>Thermothielavioides</taxon>
        <taxon>Thermothielavioides terrestris</taxon>
    </lineage>
</organism>
<name>G2RA81_THETT</name>
<dbReference type="Gene3D" id="3.40.50.150">
    <property type="entry name" value="Vaccinia Virus protein VP39"/>
    <property type="match status" value="1"/>
</dbReference>
<keyword evidence="3" id="KW-0949">S-adenosyl-L-methionine</keyword>
<dbReference type="InterPro" id="IPR029063">
    <property type="entry name" value="SAM-dependent_MTases_sf"/>
</dbReference>
<dbReference type="HOGENOM" id="CLU_060397_2_0_1"/>
<dbReference type="InterPro" id="IPR050723">
    <property type="entry name" value="CFA/CMAS"/>
</dbReference>
<dbReference type="RefSeq" id="XP_003656005.1">
    <property type="nucleotide sequence ID" value="XM_003655957.1"/>
</dbReference>
<evidence type="ECO:0000256" key="1">
    <source>
        <dbReference type="ARBA" id="ARBA00022603"/>
    </source>
</evidence>
<keyword evidence="4" id="KW-0443">Lipid metabolism</keyword>
<dbReference type="GeneID" id="11524240"/>
<keyword evidence="7" id="KW-1185">Reference proteome</keyword>
<dbReference type="OrthoDB" id="10004862at2759"/>
<keyword evidence="1" id="KW-0489">Methyltransferase</keyword>
<dbReference type="CDD" id="cd02440">
    <property type="entry name" value="AdoMet_MTases"/>
    <property type="match status" value="1"/>
</dbReference>
<proteinExistence type="predicted"/>
<accession>G2RA81</accession>
<dbReference type="InterPro" id="IPR041698">
    <property type="entry name" value="Methyltransf_25"/>
</dbReference>
<evidence type="ECO:0000313" key="7">
    <source>
        <dbReference type="Proteomes" id="UP000008181"/>
    </source>
</evidence>
<dbReference type="PANTHER" id="PTHR43667">
    <property type="entry name" value="CYCLOPROPANE-FATTY-ACYL-PHOSPHOLIPID SYNTHASE"/>
    <property type="match status" value="1"/>
</dbReference>
<dbReference type="GO" id="GO:0006629">
    <property type="term" value="P:lipid metabolic process"/>
    <property type="evidence" value="ECO:0007669"/>
    <property type="project" value="UniProtKB-KW"/>
</dbReference>
<dbReference type="AlphaFoldDB" id="G2RA81"/>
<dbReference type="GO" id="GO:0008168">
    <property type="term" value="F:methyltransferase activity"/>
    <property type="evidence" value="ECO:0007669"/>
    <property type="project" value="UniProtKB-KW"/>
</dbReference>
<dbReference type="SUPFAM" id="SSF53335">
    <property type="entry name" value="S-adenosyl-L-methionine-dependent methyltransferases"/>
    <property type="match status" value="1"/>
</dbReference>
<evidence type="ECO:0000313" key="6">
    <source>
        <dbReference type="EMBL" id="AEO69669.1"/>
    </source>
</evidence>
<evidence type="ECO:0000256" key="4">
    <source>
        <dbReference type="ARBA" id="ARBA00023098"/>
    </source>
</evidence>
<feature type="domain" description="Methyltransferase" evidence="5">
    <location>
        <begin position="70"/>
        <end position="166"/>
    </location>
</feature>
<keyword evidence="2" id="KW-0808">Transferase</keyword>
<evidence type="ECO:0000256" key="3">
    <source>
        <dbReference type="ARBA" id="ARBA00022691"/>
    </source>
</evidence>
<reference evidence="6 7" key="1">
    <citation type="journal article" date="2011" name="Nat. Biotechnol.">
        <title>Comparative genomic analysis of the thermophilic biomass-degrading fungi Myceliophthora thermophila and Thielavia terrestris.</title>
        <authorList>
            <person name="Berka R.M."/>
            <person name="Grigoriev I.V."/>
            <person name="Otillar R."/>
            <person name="Salamov A."/>
            <person name="Grimwood J."/>
            <person name="Reid I."/>
            <person name="Ishmael N."/>
            <person name="John T."/>
            <person name="Darmond C."/>
            <person name="Moisan M.-C."/>
            <person name="Henrissat B."/>
            <person name="Coutinho P.M."/>
            <person name="Lombard V."/>
            <person name="Natvig D.O."/>
            <person name="Lindquist E."/>
            <person name="Schmutz J."/>
            <person name="Lucas S."/>
            <person name="Harris P."/>
            <person name="Powlowski J."/>
            <person name="Bellemare A."/>
            <person name="Taylor D."/>
            <person name="Butler G."/>
            <person name="de Vries R.P."/>
            <person name="Allijn I.E."/>
            <person name="van den Brink J."/>
            <person name="Ushinsky S."/>
            <person name="Storms R."/>
            <person name="Powell A.J."/>
            <person name="Paulsen I.T."/>
            <person name="Elbourne L.D.H."/>
            <person name="Baker S.E."/>
            <person name="Magnuson J."/>
            <person name="LaBoissiere S."/>
            <person name="Clutterbuck A.J."/>
            <person name="Martinez D."/>
            <person name="Wogulis M."/>
            <person name="de Leon A.L."/>
            <person name="Rey M.W."/>
            <person name="Tsang A."/>
        </authorList>
    </citation>
    <scope>NUCLEOTIDE SEQUENCE [LARGE SCALE GENOMIC DNA]</scope>
    <source>
        <strain evidence="7">ATCC 38088 / NRRL 8126</strain>
    </source>
</reference>
<dbReference type="Pfam" id="PF13649">
    <property type="entry name" value="Methyltransf_25"/>
    <property type="match status" value="1"/>
</dbReference>
<dbReference type="PANTHER" id="PTHR43667:SF1">
    <property type="entry name" value="CYCLOPROPANE-FATTY-ACYL-PHOSPHOLIPID SYNTHASE"/>
    <property type="match status" value="1"/>
</dbReference>
<evidence type="ECO:0000256" key="2">
    <source>
        <dbReference type="ARBA" id="ARBA00022679"/>
    </source>
</evidence>
<sequence length="248" mass="28217">MAAPNPPPDLKPRLKEAYDSISTAYNEWTQPHHPLRMNYTTELLKLLRKYHAKNDESGNDTPSLAGMHALELGCGSGVPVMEILLAKDMDVIGVDLSGAQIALAAHHFPNHIERHQLVLAEKDMMTLTYPPDEFDAVVALYSICHLPRDEQRVMLERVEHWLKPGGMFLMNFPVEEMEGEVMEHWLGQEKGWMYWSGWGEEKTLEIIKELKFEILLQEVNGDPKADATFLWIIARKTGGLAQLAKFED</sequence>
<evidence type="ECO:0000259" key="5">
    <source>
        <dbReference type="Pfam" id="PF13649"/>
    </source>
</evidence>
<dbReference type="KEGG" id="ttt:THITE_2120355"/>
<dbReference type="Proteomes" id="UP000008181">
    <property type="component" value="Chromosome 4"/>
</dbReference>
<dbReference type="EMBL" id="CP003012">
    <property type="protein sequence ID" value="AEO69669.1"/>
    <property type="molecule type" value="Genomic_DNA"/>
</dbReference>
<protein>
    <recommendedName>
        <fullName evidence="5">Methyltransferase domain-containing protein</fullName>
    </recommendedName>
</protein>
<dbReference type="eggNOG" id="ENOG502SQD8">
    <property type="taxonomic scope" value="Eukaryota"/>
</dbReference>